<evidence type="ECO:0000313" key="1">
    <source>
        <dbReference type="WBParaSite" id="MCU_008756-RA"/>
    </source>
</evidence>
<protein>
    <submittedName>
        <fullName evidence="1">Integron gene cassette protein</fullName>
    </submittedName>
</protein>
<reference evidence="1" key="1">
    <citation type="submission" date="2019-11" db="UniProtKB">
        <authorList>
            <consortium name="WormBaseParasite"/>
        </authorList>
    </citation>
    <scope>IDENTIFICATION</scope>
</reference>
<organism evidence="1">
    <name type="scientific">Mesocestoides corti</name>
    <name type="common">Flatworm</name>
    <dbReference type="NCBI Taxonomy" id="53468"/>
    <lineage>
        <taxon>Eukaryota</taxon>
        <taxon>Metazoa</taxon>
        <taxon>Spiralia</taxon>
        <taxon>Lophotrochozoa</taxon>
        <taxon>Platyhelminthes</taxon>
        <taxon>Cestoda</taxon>
        <taxon>Eucestoda</taxon>
        <taxon>Cyclophyllidea</taxon>
        <taxon>Mesocestoididae</taxon>
        <taxon>Mesocestoides</taxon>
    </lineage>
</organism>
<dbReference type="AlphaFoldDB" id="A0A5K3FNL0"/>
<name>A0A5K3FNL0_MESCO</name>
<proteinExistence type="predicted"/>
<sequence>NAERECLLGHIGRRRYFFAEDDAATEAAAHFPRCARVPPMSHGKAGDERLQREPRLPLSLHSPARHTHTTENSVKINTVETGFSLWFEIPTMPKTT</sequence>
<accession>A0A5K3FNL0</accession>
<dbReference type="WBParaSite" id="MCU_008756-RA">
    <property type="protein sequence ID" value="MCU_008756-RA"/>
    <property type="gene ID" value="MCU_008756"/>
</dbReference>